<dbReference type="InterPro" id="IPR024370">
    <property type="entry name" value="PBP_domain"/>
</dbReference>
<dbReference type="AlphaFoldDB" id="A0A449BFS9"/>
<feature type="domain" description="PBP" evidence="4">
    <location>
        <begin position="475"/>
        <end position="586"/>
    </location>
</feature>
<accession>A0A449BFS9</accession>
<dbReference type="PANTHER" id="PTHR30570:SF1">
    <property type="entry name" value="PHOSPHATE-BINDING PROTEIN PSTS"/>
    <property type="match status" value="1"/>
</dbReference>
<evidence type="ECO:0000313" key="5">
    <source>
        <dbReference type="EMBL" id="VEU81309.1"/>
    </source>
</evidence>
<protein>
    <submittedName>
        <fullName evidence="5">Phosphate binding protein</fullName>
    </submittedName>
</protein>
<proteinExistence type="predicted"/>
<evidence type="ECO:0000256" key="1">
    <source>
        <dbReference type="ARBA" id="ARBA00022729"/>
    </source>
</evidence>
<name>A0A449BFS9_HAPAX</name>
<dbReference type="STRING" id="1278311.GCA_000428705_00849"/>
<reference evidence="5 6" key="1">
    <citation type="submission" date="2019-01" db="EMBL/GenBank/DDBJ databases">
        <authorList>
            <consortium name="Pathogen Informatics"/>
        </authorList>
    </citation>
    <scope>NUCLEOTIDE SEQUENCE [LARGE SCALE GENOMIC DNA]</scope>
    <source>
        <strain evidence="5 6">NCTC10138</strain>
    </source>
</reference>
<dbReference type="EMBL" id="LR215048">
    <property type="protein sequence ID" value="VEU81309.1"/>
    <property type="molecule type" value="Genomic_DNA"/>
</dbReference>
<evidence type="ECO:0000256" key="3">
    <source>
        <dbReference type="SAM" id="SignalP"/>
    </source>
</evidence>
<dbReference type="OrthoDB" id="9790048at2"/>
<feature type="region of interest" description="Disordered" evidence="2">
    <location>
        <begin position="503"/>
        <end position="523"/>
    </location>
</feature>
<organism evidence="5 6">
    <name type="scientific">Haploplasma axanthum</name>
    <name type="common">Acholeplasma axanthum</name>
    <dbReference type="NCBI Taxonomy" id="29552"/>
    <lineage>
        <taxon>Bacteria</taxon>
        <taxon>Bacillati</taxon>
        <taxon>Mycoplasmatota</taxon>
        <taxon>Mollicutes</taxon>
        <taxon>Acholeplasmatales</taxon>
        <taxon>Acholeplasmataceae</taxon>
        <taxon>Haploplasma</taxon>
    </lineage>
</organism>
<evidence type="ECO:0000259" key="4">
    <source>
        <dbReference type="Pfam" id="PF12849"/>
    </source>
</evidence>
<feature type="domain" description="PBP" evidence="4">
    <location>
        <begin position="22"/>
        <end position="148"/>
    </location>
</feature>
<feature type="domain" description="PBP" evidence="4">
    <location>
        <begin position="191"/>
        <end position="432"/>
    </location>
</feature>
<dbReference type="PANTHER" id="PTHR30570">
    <property type="entry name" value="PERIPLASMIC PHOSPHATE BINDING COMPONENT OF PHOSPHATE ABC TRANSPORTER"/>
    <property type="match status" value="1"/>
</dbReference>
<dbReference type="PROSITE" id="PS51257">
    <property type="entry name" value="PROKAR_LIPOPROTEIN"/>
    <property type="match status" value="1"/>
</dbReference>
<feature type="chain" id="PRO_5019023186" evidence="3">
    <location>
        <begin position="22"/>
        <end position="598"/>
    </location>
</feature>
<evidence type="ECO:0000313" key="6">
    <source>
        <dbReference type="Proteomes" id="UP000289841"/>
    </source>
</evidence>
<dbReference type="Pfam" id="PF12849">
    <property type="entry name" value="PBP_like_2"/>
    <property type="match status" value="3"/>
</dbReference>
<keyword evidence="6" id="KW-1185">Reference proteome</keyword>
<evidence type="ECO:0000256" key="2">
    <source>
        <dbReference type="SAM" id="MobiDB-lite"/>
    </source>
</evidence>
<sequence length="598" mass="64215">MRKIFAILFTVLLGVTLVACTNDNSPKDDKITVYTRDTASGTRDAFFTAIDFTDAIKDDQKLVNGVLIVDGNGDMISKIKNDENGIGYISLTSLATSELKGLKFNGVEATEQNVLNGSYALKRPFNYIVTSNDTTDADKLAKAFVAYMGTKDAETIIKSKGGIIEVDANAPTWESIKSQHTVANKDNKDVTVIFGGSTSVESIAKELSKDFSSKAGNFKAEHKHTGSGDAYKNTQGSGKDGDSALHIGFASRGFKADEAGAVGTFGQLAFDAVVIVVNSKNKLNSITPEQAKEVYKGDTAKWADVVEKEVFNGEVKVYTRDTASGTRDAFFTAIDFADAIKDDEILVKGVLITDGNGDMITKLKNDDKGIGYISLTSLATSGLKGLKFNGVEANEANVLNNTYGLKRPFMYIVTSNDVTDADKLAKAFVAYMGTKDAELIIKSKGGIIDVNPAAPTWESIKSEYPVANKDNKDVTVIFGGSTSVESIAKELSKDFSAKAGNFKAEHSHSGSGDAYKNTQGSGKDSDSALHIGFASRAFKDTEAGVEGTFGQLAWDAVVAAVNVKNPLDNITSQVLKQIYQGELKNWLEVIRWTLKVKM</sequence>
<dbReference type="KEGG" id="aaxa:NCTC10138_01707"/>
<dbReference type="SUPFAM" id="SSF53850">
    <property type="entry name" value="Periplasmic binding protein-like II"/>
    <property type="match status" value="3"/>
</dbReference>
<dbReference type="Gene3D" id="3.40.190.10">
    <property type="entry name" value="Periplasmic binding protein-like II"/>
    <property type="match status" value="4"/>
</dbReference>
<dbReference type="Proteomes" id="UP000289841">
    <property type="component" value="Chromosome"/>
</dbReference>
<dbReference type="InterPro" id="IPR050811">
    <property type="entry name" value="Phosphate_ABC_transporter"/>
</dbReference>
<gene>
    <name evidence="5" type="primary">sphX</name>
    <name evidence="5" type="ORF">NCTC10138_01707</name>
</gene>
<keyword evidence="1 3" id="KW-0732">Signal</keyword>
<feature type="signal peptide" evidence="3">
    <location>
        <begin position="1"/>
        <end position="21"/>
    </location>
</feature>